<evidence type="ECO:0000313" key="1">
    <source>
        <dbReference type="EMBL" id="TXK50031.1"/>
    </source>
</evidence>
<evidence type="ECO:0000313" key="2">
    <source>
        <dbReference type="Proteomes" id="UP000321926"/>
    </source>
</evidence>
<sequence length="205" mass="23740">MKKITEPLPENLQDILNSLDYEENGGLVITSLNYSGDDLIVFFKLAYGDNESPEQHWRLDVVGLEKEKVVRSWTLFPEIYTEHFLLWEFTDYYTELYYKGHADNPEKLFSDLYKTHVGNFDDNLKFGYGINAPNGMLKLCTDDVGLFARGPKKLLEKYENCLIANGVNTSYVNEIKPDSKDLKLLLFGDSYFIGKEFKFQLAQEE</sequence>
<dbReference type="Proteomes" id="UP000321926">
    <property type="component" value="Unassembled WGS sequence"/>
</dbReference>
<protein>
    <submittedName>
        <fullName evidence="1">Uncharacterized protein</fullName>
    </submittedName>
</protein>
<dbReference type="AlphaFoldDB" id="A0A5C8K8S5"/>
<accession>A0A5C8K8S5</accession>
<organism evidence="1 2">
    <name type="scientific">Pontibacter qinzhouensis</name>
    <dbReference type="NCBI Taxonomy" id="2603253"/>
    <lineage>
        <taxon>Bacteria</taxon>
        <taxon>Pseudomonadati</taxon>
        <taxon>Bacteroidota</taxon>
        <taxon>Cytophagia</taxon>
        <taxon>Cytophagales</taxon>
        <taxon>Hymenobacteraceae</taxon>
        <taxon>Pontibacter</taxon>
    </lineage>
</organism>
<proteinExistence type="predicted"/>
<comment type="caution">
    <text evidence="1">The sequence shown here is derived from an EMBL/GenBank/DDBJ whole genome shotgun (WGS) entry which is preliminary data.</text>
</comment>
<dbReference type="RefSeq" id="WP_147920730.1">
    <property type="nucleotide sequence ID" value="NZ_VRTY01000014.1"/>
</dbReference>
<reference evidence="1 2" key="1">
    <citation type="submission" date="2019-08" db="EMBL/GenBank/DDBJ databases">
        <authorList>
            <person name="Shi S."/>
        </authorList>
    </citation>
    <scope>NUCLEOTIDE SEQUENCE [LARGE SCALE GENOMIC DNA]</scope>
    <source>
        <strain evidence="1 2">GY10130</strain>
    </source>
</reference>
<dbReference type="EMBL" id="VRTY01000014">
    <property type="protein sequence ID" value="TXK50031.1"/>
    <property type="molecule type" value="Genomic_DNA"/>
</dbReference>
<dbReference type="OrthoDB" id="667515at2"/>
<keyword evidence="2" id="KW-1185">Reference proteome</keyword>
<gene>
    <name evidence="1" type="ORF">FVR03_05350</name>
</gene>
<name>A0A5C8K8S5_9BACT</name>